<sequence>MTIAYTCFVLDFGAAADRLDLHVALAPCAVGYAELGRTLAPHGVCVLDGHPYRDWIDEYAGEDNQGIAAAARRHLDELSARTKPEQHFGELANLSTSSRVFVYPPWSSTGSAGPLSPTMSLHTPHVSRTLLALAAVWRRSVSGRIGNDLAQATALRGGCKMALQAPCRYENRRQDEMSAWVALIENTPICG</sequence>
<dbReference type="Gene3D" id="1.20.910.10">
    <property type="entry name" value="Heme oxygenase-like"/>
    <property type="match status" value="1"/>
</dbReference>
<dbReference type="InterPro" id="IPR016084">
    <property type="entry name" value="Haem_Oase-like_multi-hlx"/>
</dbReference>
<reference evidence="2" key="1">
    <citation type="submission" date="2022-09" db="EMBL/GenBank/DDBJ databases">
        <title>Australian commercial rhizobial inoculants.</title>
        <authorList>
            <person name="Kohlmeier M.G."/>
            <person name="O'Hara G.W."/>
            <person name="Colombi E."/>
            <person name="Ramsay J.P."/>
            <person name="Terpolilli J."/>
        </authorList>
    </citation>
    <scope>NUCLEOTIDE SEQUENCE</scope>
    <source>
        <strain evidence="2">WSM1592</strain>
    </source>
</reference>
<dbReference type="SUPFAM" id="SSF48613">
    <property type="entry name" value="Heme oxygenase-like"/>
    <property type="match status" value="1"/>
</dbReference>
<organism evidence="2 3">
    <name type="scientific">Rhizobium sullae</name>
    <name type="common">Rhizobium hedysari</name>
    <dbReference type="NCBI Taxonomy" id="50338"/>
    <lineage>
        <taxon>Bacteria</taxon>
        <taxon>Pseudomonadati</taxon>
        <taxon>Pseudomonadota</taxon>
        <taxon>Alphaproteobacteria</taxon>
        <taxon>Hyphomicrobiales</taxon>
        <taxon>Rhizobiaceae</taxon>
        <taxon>Rhizobium/Agrobacterium group</taxon>
        <taxon>Rhizobium</taxon>
    </lineage>
</organism>
<name>A0ABY5XKB6_RHISU</name>
<feature type="domain" description="Thiaminase-2/PQQC" evidence="1">
    <location>
        <begin position="2"/>
        <end position="91"/>
    </location>
</feature>
<dbReference type="EMBL" id="CP104143">
    <property type="protein sequence ID" value="UWU14378.1"/>
    <property type="molecule type" value="Genomic_DNA"/>
</dbReference>
<protein>
    <recommendedName>
        <fullName evidence="1">Thiaminase-2/PQQC domain-containing protein</fullName>
    </recommendedName>
</protein>
<accession>A0ABY5XKB6</accession>
<evidence type="ECO:0000259" key="1">
    <source>
        <dbReference type="Pfam" id="PF03070"/>
    </source>
</evidence>
<dbReference type="RefSeq" id="WP_260307485.1">
    <property type="nucleotide sequence ID" value="NZ_CP104143.1"/>
</dbReference>
<evidence type="ECO:0000313" key="3">
    <source>
        <dbReference type="Proteomes" id="UP001060123"/>
    </source>
</evidence>
<keyword evidence="3" id="KW-1185">Reference proteome</keyword>
<dbReference type="Proteomes" id="UP001060123">
    <property type="component" value="Chromosome"/>
</dbReference>
<evidence type="ECO:0000313" key="2">
    <source>
        <dbReference type="EMBL" id="UWU14378.1"/>
    </source>
</evidence>
<proteinExistence type="predicted"/>
<dbReference type="Pfam" id="PF03070">
    <property type="entry name" value="TENA_THI-4"/>
    <property type="match status" value="1"/>
</dbReference>
<dbReference type="InterPro" id="IPR004305">
    <property type="entry name" value="Thiaminase-2/PQQC"/>
</dbReference>
<gene>
    <name evidence="2" type="ORF">N2599_20065</name>
</gene>